<evidence type="ECO:0000313" key="3">
    <source>
        <dbReference type="Proteomes" id="UP000198992"/>
    </source>
</evidence>
<accession>A0A1H4W777</accession>
<dbReference type="AlphaFoldDB" id="A0A1H4W777"/>
<dbReference type="EMBL" id="FNTH01000001">
    <property type="protein sequence ID" value="SEC88960.1"/>
    <property type="molecule type" value="Genomic_DNA"/>
</dbReference>
<evidence type="ECO:0008006" key="4">
    <source>
        <dbReference type="Google" id="ProtNLM"/>
    </source>
</evidence>
<evidence type="ECO:0000313" key="2">
    <source>
        <dbReference type="EMBL" id="SEC88960.1"/>
    </source>
</evidence>
<sequence>MRRSIDTLLVCGLLVLPALPAAAQSQPNPAMTAPDQVAWQLFIQANTRAGGSNSTFETWASDTDLFQPNPQFPAAATPPALRPPILPQVALEGVQESGGLLPALPPGAARGEMEEARHNKATFDFIVQNNLYKRSGLKAAFGKALSFPVDSIEVKGNWMPVSEIPNFTNNKVTVAQVPQLYHVNSAAGVQYALVSMHVISKQVPNWTWATFEHRFNPSRCDIIGCRDNFGAQTAFVPSNRTAGQGYPDCVKTAALTAMLSSADIDPVYSNYCLKGSQADFVDNVGLDIRVGNSVTENGFVATSSCITCHGRAVFKADGTPTSQAGFLSFGPNGPVAPLGPLLPEWYWKVSGQPPIFEGKPGLTRIATSADFVWSIPFCAYDDTQTPVQPTPCGGK</sequence>
<feature type="chain" id="PRO_5011456761" description="Cytochrome c domain-containing protein" evidence="1">
    <location>
        <begin position="24"/>
        <end position="395"/>
    </location>
</feature>
<reference evidence="2 3" key="1">
    <citation type="submission" date="2016-10" db="EMBL/GenBank/DDBJ databases">
        <authorList>
            <person name="de Groot N.N."/>
        </authorList>
    </citation>
    <scope>NUCLEOTIDE SEQUENCE [LARGE SCALE GENOMIC DNA]</scope>
    <source>
        <strain evidence="2 3">MT12</strain>
    </source>
</reference>
<protein>
    <recommendedName>
        <fullName evidence="4">Cytochrome c domain-containing protein</fullName>
    </recommendedName>
</protein>
<organism evidence="2 3">
    <name type="scientific">Bradyrhizobium erythrophlei</name>
    <dbReference type="NCBI Taxonomy" id="1437360"/>
    <lineage>
        <taxon>Bacteria</taxon>
        <taxon>Pseudomonadati</taxon>
        <taxon>Pseudomonadota</taxon>
        <taxon>Alphaproteobacteria</taxon>
        <taxon>Hyphomicrobiales</taxon>
        <taxon>Nitrobacteraceae</taxon>
        <taxon>Bradyrhizobium</taxon>
    </lineage>
</organism>
<proteinExistence type="predicted"/>
<feature type="signal peptide" evidence="1">
    <location>
        <begin position="1"/>
        <end position="23"/>
    </location>
</feature>
<gene>
    <name evidence="2" type="ORF">SAMN05444164_3018</name>
</gene>
<evidence type="ECO:0000256" key="1">
    <source>
        <dbReference type="SAM" id="SignalP"/>
    </source>
</evidence>
<name>A0A1H4W777_9BRAD</name>
<dbReference type="RefSeq" id="WP_171947714.1">
    <property type="nucleotide sequence ID" value="NZ_FNTH01000001.1"/>
</dbReference>
<dbReference type="Proteomes" id="UP000198992">
    <property type="component" value="Unassembled WGS sequence"/>
</dbReference>
<keyword evidence="1" id="KW-0732">Signal</keyword>